<dbReference type="EMBL" id="MN079088">
    <property type="protein sequence ID" value="QEA04744.1"/>
    <property type="molecule type" value="Genomic_DNA"/>
</dbReference>
<dbReference type="GO" id="GO:0017111">
    <property type="term" value="F:ribonucleoside triphosphate phosphatase activity"/>
    <property type="evidence" value="ECO:0007669"/>
    <property type="project" value="InterPro"/>
</dbReference>
<comment type="similarity">
    <text evidence="1">Belongs to the Nudix hydrolase family. NudJ subfamily.</text>
</comment>
<reference evidence="5" key="1">
    <citation type="submission" date="2019-06" db="EMBL/GenBank/DDBJ databases">
        <authorList>
            <person name="Murdoch R.W."/>
            <person name="Fathepure B."/>
        </authorList>
    </citation>
    <scope>NUCLEOTIDE SEQUENCE</scope>
</reference>
<gene>
    <name evidence="5" type="primary">nudJ</name>
    <name evidence="5" type="ORF">KBTEX_01052</name>
</gene>
<dbReference type="InterPro" id="IPR015797">
    <property type="entry name" value="NUDIX_hydrolase-like_dom_sf"/>
</dbReference>
<dbReference type="PANTHER" id="PTHR43222">
    <property type="entry name" value="NUDIX HYDROLASE 23"/>
    <property type="match status" value="1"/>
</dbReference>
<sequence>MTERWHPHVTVAAVIADGDRFLFVEESVDGSMRLNQPAGHLEPGEGLVDAVRRETLEETARVIEPTGIVGIYRWRHPERDRTFLRTTFAARVVSHDRDRALDPDIHRTVWLTAGEVTAARERWRSPMVGRCVEDYLRGALHPLELLSDLA</sequence>
<organism evidence="5">
    <name type="scientific">uncultured organism</name>
    <dbReference type="NCBI Taxonomy" id="155900"/>
    <lineage>
        <taxon>unclassified sequences</taxon>
        <taxon>environmental samples</taxon>
    </lineage>
</organism>
<feature type="domain" description="Nudix hydrolase" evidence="4">
    <location>
        <begin position="4"/>
        <end position="146"/>
    </location>
</feature>
<evidence type="ECO:0000256" key="1">
    <source>
        <dbReference type="ARBA" id="ARBA00007608"/>
    </source>
</evidence>
<dbReference type="InterPro" id="IPR033713">
    <property type="entry name" value="NudJ"/>
</dbReference>
<dbReference type="AlphaFoldDB" id="A0A5B8RBB0"/>
<comment type="subunit">
    <text evidence="2">Monomer.</text>
</comment>
<proteinExistence type="inferred from homology"/>
<name>A0A5B8RBB0_9ZZZZ</name>
<keyword evidence="5" id="KW-0378">Hydrolase</keyword>
<evidence type="ECO:0000256" key="2">
    <source>
        <dbReference type="ARBA" id="ARBA00011245"/>
    </source>
</evidence>
<evidence type="ECO:0000256" key="3">
    <source>
        <dbReference type="ARBA" id="ARBA00015552"/>
    </source>
</evidence>
<protein>
    <recommendedName>
        <fullName evidence="3">Phosphatase NudJ</fullName>
    </recommendedName>
</protein>
<dbReference type="PROSITE" id="PS51462">
    <property type="entry name" value="NUDIX"/>
    <property type="match status" value="1"/>
</dbReference>
<dbReference type="Pfam" id="PF00293">
    <property type="entry name" value="NUDIX"/>
    <property type="match status" value="1"/>
</dbReference>
<dbReference type="GO" id="GO:0004787">
    <property type="term" value="F:thiamine diphosphate phosphatase activity"/>
    <property type="evidence" value="ECO:0007669"/>
    <property type="project" value="InterPro"/>
</dbReference>
<accession>A0A5B8RBB0</accession>
<dbReference type="InterPro" id="IPR000086">
    <property type="entry name" value="NUDIX_hydrolase_dom"/>
</dbReference>
<dbReference type="CDD" id="cd03675">
    <property type="entry name" value="NUDIX_Hydrolase"/>
    <property type="match status" value="1"/>
</dbReference>
<evidence type="ECO:0000313" key="5">
    <source>
        <dbReference type="EMBL" id="QEA04744.1"/>
    </source>
</evidence>
<dbReference type="GO" id="GO:0017110">
    <property type="term" value="F:nucleoside diphosphate phosphatase activity"/>
    <property type="evidence" value="ECO:0007669"/>
    <property type="project" value="InterPro"/>
</dbReference>
<dbReference type="PANTHER" id="PTHR43222:SF11">
    <property type="entry name" value="PHOSPHATASE NUDJ"/>
    <property type="match status" value="1"/>
</dbReference>
<evidence type="ECO:0000259" key="4">
    <source>
        <dbReference type="PROSITE" id="PS51462"/>
    </source>
</evidence>
<dbReference type="SUPFAM" id="SSF55811">
    <property type="entry name" value="Nudix"/>
    <property type="match status" value="1"/>
</dbReference>
<dbReference type="Gene3D" id="3.90.79.10">
    <property type="entry name" value="Nucleoside Triphosphate Pyrophosphohydrolase"/>
    <property type="match status" value="1"/>
</dbReference>